<dbReference type="OrthoDB" id="337251at2"/>
<comment type="subcellular location">
    <subcellularLocation>
        <location evidence="1">Cell membrane</location>
    </subcellularLocation>
</comment>
<feature type="transmembrane region" description="Helical" evidence="5">
    <location>
        <begin position="563"/>
        <end position="582"/>
    </location>
</feature>
<evidence type="ECO:0000256" key="4">
    <source>
        <dbReference type="ARBA" id="ARBA00023136"/>
    </source>
</evidence>
<evidence type="ECO:0000259" key="7">
    <source>
        <dbReference type="PROSITE" id="PS50885"/>
    </source>
</evidence>
<protein>
    <recommendedName>
        <fullName evidence="10">HAMP domain-containing protein</fullName>
    </recommendedName>
</protein>
<evidence type="ECO:0000259" key="6">
    <source>
        <dbReference type="PROSITE" id="PS50125"/>
    </source>
</evidence>
<dbReference type="SUPFAM" id="SSF103190">
    <property type="entry name" value="Sensory domain-like"/>
    <property type="match status" value="1"/>
</dbReference>
<feature type="domain" description="Guanylate cyclase" evidence="6">
    <location>
        <begin position="671"/>
        <end position="797"/>
    </location>
</feature>
<keyword evidence="5" id="KW-0812">Transmembrane</keyword>
<dbReference type="Gene3D" id="6.10.340.10">
    <property type="match status" value="1"/>
</dbReference>
<dbReference type="CDD" id="cd07302">
    <property type="entry name" value="CHD"/>
    <property type="match status" value="1"/>
</dbReference>
<dbReference type="GO" id="GO:0005886">
    <property type="term" value="C:plasma membrane"/>
    <property type="evidence" value="ECO:0007669"/>
    <property type="project" value="UniProtKB-SubCell"/>
</dbReference>
<proteinExistence type="inferred from homology"/>
<gene>
    <name evidence="8" type="ORF">A8708_19265</name>
</gene>
<sequence length="922" mass="105076">MKKSIAALLLVLLLLGAAGTYLGTHQESIQLWPWKKSMPFDGLSKAISDSQNNLFVIDNAKKTIHKLDAQGILQFSITSETGKNGEVYRFNDMAVDDQGYLYTIRTLLDPYGIAVKSEQIVRYKPNGEFDRSLFTQEYGDAQFKRYRLGSLRNVQVHEGMVYFFNDEVKKLSLYETPVGNSTTTEPKLKYTITLPENKYVSEADGFKPGEIYYSTRSGEIYRAWNDGRSELVYPLPGIDRTRRNFPESFHLDHQGRLIFIDFNSRMITRMDPKQPYVLEGIVNDEKAKASGVELAFDATTSSIGPDGSLIIVESAQINRRLPDGTITPSLVEAQFSRSAQNHAILVWALAVAFILLVLYAIRIVFVNLFKRRLPLMMKQVFILIPVVTVAMILLSTVIYNSFSKKMEEETFSELILLAKNGQNLVDGDKLESLTSPLDYRGTTYQTFRKKIQSVFENNASDDNQGFYKAVYKYEDGIIYRILEDDDGMHMFNPFQQTPENQQVVLEGKPATGQWEDFSGEWRYAIAPIFNSAGKIVGVFETSKNLDGLLKHRQTVLNSIIRNIAFISVGLMLVLVLMTYVLLSSIRKLRNSVGEIAKGNWDTVVKINTRDEVSDLGDSVNIMAARIRDYITKVENFSQSYYRFVPQQFLRFLNKESILDVELGDQVEQHMSILIFNIRGFYQISKRLTPEENFNFVNSFLKRFGPYVRKHEGLMNKYLGAGFMALFPNQTDEALFACVEMRKELDIYNSHRLSVGYSPLDFGIGLHKGPLRLGIIGEEQRLEGSVISDGVNLATMLEKMTEPLGSSILITDSVVNTLERPKDFLYRDLGLIQVDGVKEPLHLYDVYQGDVETIRALKEKTKALFEQAVTYYQVGRFYDAREAFLMVIKQNRQDKAAQLYFYMCDEYFQKGTTGEWNGTLSVS</sequence>
<dbReference type="Pfam" id="PF00211">
    <property type="entry name" value="Guanylate_cyc"/>
    <property type="match status" value="1"/>
</dbReference>
<evidence type="ECO:0000256" key="5">
    <source>
        <dbReference type="SAM" id="Phobius"/>
    </source>
</evidence>
<accession>A0A198AIE0</accession>
<comment type="similarity">
    <text evidence="2">Belongs to the adenylyl cyclase class-3 family.</text>
</comment>
<feature type="transmembrane region" description="Helical" evidence="5">
    <location>
        <begin position="344"/>
        <end position="368"/>
    </location>
</feature>
<dbReference type="SUPFAM" id="SSF55073">
    <property type="entry name" value="Nucleotide cyclase"/>
    <property type="match status" value="1"/>
</dbReference>
<dbReference type="CDD" id="cd06225">
    <property type="entry name" value="HAMP"/>
    <property type="match status" value="1"/>
</dbReference>
<dbReference type="PROSITE" id="PS50125">
    <property type="entry name" value="GUANYLATE_CYCLASE_2"/>
    <property type="match status" value="1"/>
</dbReference>
<dbReference type="SMART" id="SM00044">
    <property type="entry name" value="CYCc"/>
    <property type="match status" value="1"/>
</dbReference>
<dbReference type="Pfam" id="PF00672">
    <property type="entry name" value="HAMP"/>
    <property type="match status" value="1"/>
</dbReference>
<dbReference type="InterPro" id="IPR050697">
    <property type="entry name" value="Adenylyl/Guanylyl_Cyclase_3/4"/>
</dbReference>
<dbReference type="InterPro" id="IPR003660">
    <property type="entry name" value="HAMP_dom"/>
</dbReference>
<evidence type="ECO:0000256" key="3">
    <source>
        <dbReference type="ARBA" id="ARBA00022475"/>
    </source>
</evidence>
<dbReference type="RefSeq" id="WP_068663302.1">
    <property type="nucleotide sequence ID" value="NZ_LYPB01000050.1"/>
</dbReference>
<evidence type="ECO:0008006" key="10">
    <source>
        <dbReference type="Google" id="ProtNLM"/>
    </source>
</evidence>
<reference evidence="8 9" key="1">
    <citation type="submission" date="2016-05" db="EMBL/GenBank/DDBJ databases">
        <title>Paenibacillus sp. 1ZS3-15 nov., isolated from the rhizosphere soil.</title>
        <authorList>
            <person name="Zhang X.X."/>
            <person name="Zhang J."/>
        </authorList>
    </citation>
    <scope>NUCLEOTIDE SEQUENCE [LARGE SCALE GENOMIC DNA]</scope>
    <source>
        <strain evidence="8 9">1ZS3-15</strain>
    </source>
</reference>
<feature type="domain" description="HAMP" evidence="7">
    <location>
        <begin position="579"/>
        <end position="631"/>
    </location>
</feature>
<dbReference type="InterPro" id="IPR029151">
    <property type="entry name" value="Sensor-like_sf"/>
</dbReference>
<dbReference type="PANTHER" id="PTHR43081:SF1">
    <property type="entry name" value="ADENYLATE CYCLASE, TERMINAL-DIFFERENTIATION SPECIFIC"/>
    <property type="match status" value="1"/>
</dbReference>
<evidence type="ECO:0000313" key="9">
    <source>
        <dbReference type="Proteomes" id="UP000078454"/>
    </source>
</evidence>
<comment type="caution">
    <text evidence="8">The sequence shown here is derived from an EMBL/GenBank/DDBJ whole genome shotgun (WGS) entry which is preliminary data.</text>
</comment>
<dbReference type="STRING" id="1850517.A8708_19265"/>
<evidence type="ECO:0000256" key="2">
    <source>
        <dbReference type="ARBA" id="ARBA00005381"/>
    </source>
</evidence>
<dbReference type="PANTHER" id="PTHR43081">
    <property type="entry name" value="ADENYLATE CYCLASE, TERMINAL-DIFFERENTIATION SPECIFIC-RELATED"/>
    <property type="match status" value="1"/>
</dbReference>
<keyword evidence="3" id="KW-1003">Cell membrane</keyword>
<dbReference type="PROSITE" id="PS50885">
    <property type="entry name" value="HAMP"/>
    <property type="match status" value="1"/>
</dbReference>
<evidence type="ECO:0000256" key="1">
    <source>
        <dbReference type="ARBA" id="ARBA00004236"/>
    </source>
</evidence>
<dbReference type="AlphaFoldDB" id="A0A198AIE0"/>
<dbReference type="InterPro" id="IPR001054">
    <property type="entry name" value="A/G_cyclase"/>
</dbReference>
<dbReference type="SUPFAM" id="SSF158472">
    <property type="entry name" value="HAMP domain-like"/>
    <property type="match status" value="1"/>
</dbReference>
<feature type="transmembrane region" description="Helical" evidence="5">
    <location>
        <begin position="380"/>
        <end position="402"/>
    </location>
</feature>
<dbReference type="InterPro" id="IPR029787">
    <property type="entry name" value="Nucleotide_cyclase"/>
</dbReference>
<dbReference type="InterPro" id="IPR011042">
    <property type="entry name" value="6-blade_b-propeller_TolB-like"/>
</dbReference>
<keyword evidence="5" id="KW-1133">Transmembrane helix</keyword>
<dbReference type="Proteomes" id="UP000078454">
    <property type="component" value="Unassembled WGS sequence"/>
</dbReference>
<dbReference type="Gene3D" id="3.30.70.1230">
    <property type="entry name" value="Nucleotide cyclase"/>
    <property type="match status" value="1"/>
</dbReference>
<keyword evidence="4 5" id="KW-0472">Membrane</keyword>
<organism evidence="8 9">
    <name type="scientific">Paenibacillus oryzisoli</name>
    <dbReference type="NCBI Taxonomy" id="1850517"/>
    <lineage>
        <taxon>Bacteria</taxon>
        <taxon>Bacillati</taxon>
        <taxon>Bacillota</taxon>
        <taxon>Bacilli</taxon>
        <taxon>Bacillales</taxon>
        <taxon>Paenibacillaceae</taxon>
        <taxon>Paenibacillus</taxon>
    </lineage>
</organism>
<dbReference type="GO" id="GO:0035556">
    <property type="term" value="P:intracellular signal transduction"/>
    <property type="evidence" value="ECO:0007669"/>
    <property type="project" value="InterPro"/>
</dbReference>
<dbReference type="SUPFAM" id="SSF101898">
    <property type="entry name" value="NHL repeat"/>
    <property type="match status" value="1"/>
</dbReference>
<evidence type="ECO:0000313" key="8">
    <source>
        <dbReference type="EMBL" id="OAS20678.1"/>
    </source>
</evidence>
<dbReference type="GO" id="GO:0004016">
    <property type="term" value="F:adenylate cyclase activity"/>
    <property type="evidence" value="ECO:0007669"/>
    <property type="project" value="UniProtKB-ARBA"/>
</dbReference>
<dbReference type="SMART" id="SM00304">
    <property type="entry name" value="HAMP"/>
    <property type="match status" value="1"/>
</dbReference>
<dbReference type="Gene3D" id="2.120.10.30">
    <property type="entry name" value="TolB, C-terminal domain"/>
    <property type="match status" value="1"/>
</dbReference>
<dbReference type="GO" id="GO:0006171">
    <property type="term" value="P:cAMP biosynthetic process"/>
    <property type="evidence" value="ECO:0007669"/>
    <property type="project" value="TreeGrafter"/>
</dbReference>
<dbReference type="EMBL" id="LYPB01000050">
    <property type="protein sequence ID" value="OAS20678.1"/>
    <property type="molecule type" value="Genomic_DNA"/>
</dbReference>
<keyword evidence="9" id="KW-1185">Reference proteome</keyword>
<name>A0A198AIE0_9BACL</name>